<dbReference type="RefSeq" id="WP_071311845.1">
    <property type="nucleotide sequence ID" value="NZ_MLQQ01000001.1"/>
</dbReference>
<dbReference type="Pfam" id="PF03745">
    <property type="entry name" value="DUF309"/>
    <property type="match status" value="1"/>
</dbReference>
<protein>
    <recommendedName>
        <fullName evidence="3">DUF309 domain-containing protein</fullName>
    </recommendedName>
</protein>
<dbReference type="PANTHER" id="PTHR34796:SF1">
    <property type="entry name" value="EXPRESSED PROTEIN"/>
    <property type="match status" value="1"/>
</dbReference>
<name>A0A1S2LUP8_9BACI</name>
<dbReference type="SUPFAM" id="SSF140663">
    <property type="entry name" value="TTHA0068-like"/>
    <property type="match status" value="1"/>
</dbReference>
<comment type="caution">
    <text evidence="1">The sequence shown here is derived from an EMBL/GenBank/DDBJ whole genome shotgun (WGS) entry which is preliminary data.</text>
</comment>
<dbReference type="InterPro" id="IPR023203">
    <property type="entry name" value="TTHA0068_sf"/>
</dbReference>
<dbReference type="AlphaFoldDB" id="A0A1S2LUP8"/>
<proteinExistence type="predicted"/>
<accession>A0A1S2LUP8</accession>
<dbReference type="InterPro" id="IPR005500">
    <property type="entry name" value="DUF309"/>
</dbReference>
<keyword evidence="2" id="KW-1185">Reference proteome</keyword>
<evidence type="ECO:0008006" key="3">
    <source>
        <dbReference type="Google" id="ProtNLM"/>
    </source>
</evidence>
<dbReference type="OrthoDB" id="165483at2"/>
<evidence type="ECO:0000313" key="1">
    <source>
        <dbReference type="EMBL" id="OIJ15920.1"/>
    </source>
</evidence>
<dbReference type="Proteomes" id="UP000180098">
    <property type="component" value="Unassembled WGS sequence"/>
</dbReference>
<gene>
    <name evidence="1" type="ORF">BKP35_02745</name>
</gene>
<organism evidence="1 2">
    <name type="scientific">Anaerobacillus arseniciselenatis</name>
    <dbReference type="NCBI Taxonomy" id="85682"/>
    <lineage>
        <taxon>Bacteria</taxon>
        <taxon>Bacillati</taxon>
        <taxon>Bacillota</taxon>
        <taxon>Bacilli</taxon>
        <taxon>Bacillales</taxon>
        <taxon>Bacillaceae</taxon>
        <taxon>Anaerobacillus</taxon>
    </lineage>
</organism>
<sequence>MYPKAYIDYLVYFHSFRDYFECHEALEEHWKQEGKANKVWVGLIQLAVAMYHHRRGNFKGANKQLMGAIKILKEEKGKLSELGINETKLMDLLYAKQIEIKKQLPYYSLSIPLNDPTVIEYCKKNSQEKGRSWGEKNIKVSIELIDKHKLRDRSQIIEERKQQLNRKRNR</sequence>
<evidence type="ECO:0000313" key="2">
    <source>
        <dbReference type="Proteomes" id="UP000180098"/>
    </source>
</evidence>
<dbReference type="Gene3D" id="1.10.3450.10">
    <property type="entry name" value="TTHA0068-like"/>
    <property type="match status" value="1"/>
</dbReference>
<dbReference type="EMBL" id="MLQQ01000001">
    <property type="protein sequence ID" value="OIJ15920.1"/>
    <property type="molecule type" value="Genomic_DNA"/>
</dbReference>
<dbReference type="PANTHER" id="PTHR34796">
    <property type="entry name" value="EXPRESSED PROTEIN"/>
    <property type="match status" value="1"/>
</dbReference>
<reference evidence="1 2" key="1">
    <citation type="submission" date="2016-10" db="EMBL/GenBank/DDBJ databases">
        <title>Draft genome sequences of four alkaliphilic bacteria belonging to the Anaerobacillus genus.</title>
        <authorList>
            <person name="Bassil N.M."/>
            <person name="Lloyd J.R."/>
        </authorList>
    </citation>
    <scope>NUCLEOTIDE SEQUENCE [LARGE SCALE GENOMIC DNA]</scope>
    <source>
        <strain evidence="1 2">DSM 15340</strain>
    </source>
</reference>